<keyword evidence="1" id="KW-1133">Transmembrane helix</keyword>
<protein>
    <submittedName>
        <fullName evidence="2">Uncharacterized protein</fullName>
    </submittedName>
</protein>
<accession>A0A2M8KY87</accession>
<evidence type="ECO:0000313" key="2">
    <source>
        <dbReference type="EMBL" id="PJE64852.1"/>
    </source>
</evidence>
<comment type="caution">
    <text evidence="2">The sequence shown here is derived from an EMBL/GenBank/DDBJ whole genome shotgun (WGS) entry which is preliminary data.</text>
</comment>
<gene>
    <name evidence="2" type="ORF">COU90_01140</name>
</gene>
<name>A0A2M8KY87_9BACT</name>
<dbReference type="AlphaFoldDB" id="A0A2M8KY87"/>
<keyword evidence="1" id="KW-0472">Membrane</keyword>
<feature type="transmembrane region" description="Helical" evidence="1">
    <location>
        <begin position="6"/>
        <end position="23"/>
    </location>
</feature>
<dbReference type="Proteomes" id="UP000229098">
    <property type="component" value="Unassembled WGS sequence"/>
</dbReference>
<keyword evidence="1" id="KW-0812">Transmembrane</keyword>
<proteinExistence type="predicted"/>
<organism evidence="2 3">
    <name type="scientific">Candidatus Ryanbacteria bacterium CG10_big_fil_rev_8_21_14_0_10_43_42</name>
    <dbReference type="NCBI Taxonomy" id="1974864"/>
    <lineage>
        <taxon>Bacteria</taxon>
        <taxon>Candidatus Ryaniibacteriota</taxon>
    </lineage>
</organism>
<dbReference type="EMBL" id="PFEF01000003">
    <property type="protein sequence ID" value="PJE64852.1"/>
    <property type="molecule type" value="Genomic_DNA"/>
</dbReference>
<evidence type="ECO:0000256" key="1">
    <source>
        <dbReference type="SAM" id="Phobius"/>
    </source>
</evidence>
<evidence type="ECO:0000313" key="3">
    <source>
        <dbReference type="Proteomes" id="UP000229098"/>
    </source>
</evidence>
<reference evidence="3" key="1">
    <citation type="submission" date="2017-09" db="EMBL/GenBank/DDBJ databases">
        <title>Depth-based differentiation of microbial function through sediment-hosted aquifers and enrichment of novel symbionts in the deep terrestrial subsurface.</title>
        <authorList>
            <person name="Probst A.J."/>
            <person name="Ladd B."/>
            <person name="Jarett J.K."/>
            <person name="Geller-Mcgrath D.E."/>
            <person name="Sieber C.M.K."/>
            <person name="Emerson J.B."/>
            <person name="Anantharaman K."/>
            <person name="Thomas B.C."/>
            <person name="Malmstrom R."/>
            <person name="Stieglmeier M."/>
            <person name="Klingl A."/>
            <person name="Woyke T."/>
            <person name="Ryan C.M."/>
            <person name="Banfield J.F."/>
        </authorList>
    </citation>
    <scope>NUCLEOTIDE SEQUENCE [LARGE SCALE GENOMIC DNA]</scope>
</reference>
<sequence>MKRLPIAIIVLVLIGVGYYFLVGQDGELEEETKTPLPGSFSGVVTNVDLDAMAYDGPALITVRDDDEKGAVIAVPSMGLSFCEAFERIALVGDIEVGDQIYVEGDVDAPGRIVPCEDPTHYLTVTKTVRDRTRGYEFTYRKGPDGYIMLENTESQDIDFISGVMLMNRNEYEELQNSTDAREGPPAIHIRVYQNPDNLSAFVWPERKSLESNVGLALDDPKEAVVGGANASFYTADGLYPIDTYIIANGQYVYVLMGAYRDKESDIYKDFQSLVNSFTFIQAQGQN</sequence>